<evidence type="ECO:0000313" key="2">
    <source>
        <dbReference type="Proteomes" id="UP000183461"/>
    </source>
</evidence>
<dbReference type="EMBL" id="FPIP01000001">
    <property type="protein sequence ID" value="SFW11783.1"/>
    <property type="molecule type" value="Genomic_DNA"/>
</dbReference>
<proteinExistence type="predicted"/>
<dbReference type="Proteomes" id="UP000183461">
    <property type="component" value="Unassembled WGS sequence"/>
</dbReference>
<evidence type="ECO:0000313" key="1">
    <source>
        <dbReference type="EMBL" id="SFW11783.1"/>
    </source>
</evidence>
<name>A0A1K1LLQ8_RUMFL</name>
<protein>
    <recommendedName>
        <fullName evidence="3">TFIIB-type domain-containing protein</fullName>
    </recommendedName>
</protein>
<dbReference type="InterPro" id="IPR054688">
    <property type="entry name" value="CD1247_N"/>
</dbReference>
<reference evidence="1 2" key="1">
    <citation type="submission" date="2016-11" db="EMBL/GenBank/DDBJ databases">
        <authorList>
            <person name="Jaros S."/>
            <person name="Januszkiewicz K."/>
            <person name="Wedrychowicz H."/>
        </authorList>
    </citation>
    <scope>NUCLEOTIDE SEQUENCE [LARGE SCALE GENOMIC DNA]</scope>
    <source>
        <strain evidence="1 2">YL228</strain>
    </source>
</reference>
<dbReference type="AlphaFoldDB" id="A0A1K1LLQ8"/>
<dbReference type="NCBIfam" id="NF045650">
    <property type="entry name" value="CD1247_Nterm"/>
    <property type="match status" value="1"/>
</dbReference>
<dbReference type="RefSeq" id="WP_072298972.1">
    <property type="nucleotide sequence ID" value="NZ_CAMFXY010000133.1"/>
</dbReference>
<evidence type="ECO:0008006" key="3">
    <source>
        <dbReference type="Google" id="ProtNLM"/>
    </source>
</evidence>
<organism evidence="1 2">
    <name type="scientific">Ruminococcus flavefaciens</name>
    <dbReference type="NCBI Taxonomy" id="1265"/>
    <lineage>
        <taxon>Bacteria</taxon>
        <taxon>Bacillati</taxon>
        <taxon>Bacillota</taxon>
        <taxon>Clostridia</taxon>
        <taxon>Eubacteriales</taxon>
        <taxon>Oscillospiraceae</taxon>
        <taxon>Ruminococcus</taxon>
    </lineage>
</organism>
<sequence length="161" mass="18545">MKLTEKMSYLQGLIDGLEIDSSTKEGKALIQMSEVMSELVLYVEDLQSQVDELTELCDILDEDLGAVEDDFYDDDYDCDDCDECDEDDDWDDDDEFDFDDDDDELYEITCPTCGDTILLDEGMIEEGSMNCPNCDELLEFDYDDLTIEDFEDKAEDEPEKK</sequence>
<accession>A0A1K1LLQ8</accession>
<gene>
    <name evidence="1" type="ORF">SAMN02910280_0548</name>
</gene>